<dbReference type="PANTHER" id="PTHR11655:SF16">
    <property type="entry name" value="60S RIBOSOMAL PROTEIN L9"/>
    <property type="match status" value="1"/>
</dbReference>
<dbReference type="GO" id="GO:0003735">
    <property type="term" value="F:structural constituent of ribosome"/>
    <property type="evidence" value="ECO:0007669"/>
    <property type="project" value="InterPro"/>
</dbReference>
<feature type="domain" description="Large ribosomal subunit protein uL6 alpha-beta" evidence="4">
    <location>
        <begin position="114"/>
        <end position="193"/>
    </location>
</feature>
<dbReference type="PIRSF" id="PIRSF002162">
    <property type="entry name" value="Ribosomal_L6"/>
    <property type="match status" value="1"/>
</dbReference>
<dbReference type="GO" id="GO:0002181">
    <property type="term" value="P:cytoplasmic translation"/>
    <property type="evidence" value="ECO:0007669"/>
    <property type="project" value="TreeGrafter"/>
</dbReference>
<dbReference type="OMA" id="YAHFPMK"/>
<keyword evidence="3" id="KW-0687">Ribonucleoprotein</keyword>
<dbReference type="InterPro" id="IPR036789">
    <property type="entry name" value="Ribosomal_uL6-like_a/b-dom_sf"/>
</dbReference>
<organism evidence="5 6">
    <name type="scientific">Heterostelium pallidum (strain ATCC 26659 / Pp 5 / PN500)</name>
    <name type="common">Cellular slime mold</name>
    <name type="synonym">Polysphondylium pallidum</name>
    <dbReference type="NCBI Taxonomy" id="670386"/>
    <lineage>
        <taxon>Eukaryota</taxon>
        <taxon>Amoebozoa</taxon>
        <taxon>Evosea</taxon>
        <taxon>Eumycetozoa</taxon>
        <taxon>Dictyostelia</taxon>
        <taxon>Acytosteliales</taxon>
        <taxon>Acytosteliaceae</taxon>
        <taxon>Heterostelium</taxon>
    </lineage>
</organism>
<comment type="caution">
    <text evidence="5">The sequence shown here is derived from an EMBL/GenBank/DDBJ whole genome shotgun (WGS) entry which is preliminary data.</text>
</comment>
<accession>D3BMQ1</accession>
<evidence type="ECO:0000313" key="5">
    <source>
        <dbReference type="EMBL" id="EFA77263.1"/>
    </source>
</evidence>
<protein>
    <submittedName>
        <fullName evidence="5">60S ribosomal protein L9</fullName>
    </submittedName>
</protein>
<dbReference type="AlphaFoldDB" id="D3BMQ1"/>
<comment type="similarity">
    <text evidence="1">Belongs to the universal ribosomal protein uL6 family.</text>
</comment>
<dbReference type="PANTHER" id="PTHR11655">
    <property type="entry name" value="60S/50S RIBOSOMAL PROTEIN L6/L9"/>
    <property type="match status" value="1"/>
</dbReference>
<sequence>MIENLIVVVVSSISNKPLMKVIKSSKTVDIPAGVTVAVKGRSVKVTGPRGTLKRDFNHMSVDINLHKKTVLIDLWFGTRDQIAAISTVASHIENMITGVTKGFEYKMRFVYAHFPINVAITDAGKVVEIRNFFGEKIVRRIPLLEGVTCTRTEKVKDEIVLVGNDLEKLSQSCANIQLRSVIKYKDVRKFLDGIYSVHSYRHSLQH</sequence>
<keyword evidence="6" id="KW-1185">Reference proteome</keyword>
<proteinExistence type="inferred from homology"/>
<dbReference type="Gene3D" id="3.90.930.12">
    <property type="entry name" value="Ribosomal protein L6, alpha-beta domain"/>
    <property type="match status" value="2"/>
</dbReference>
<evidence type="ECO:0000313" key="6">
    <source>
        <dbReference type="Proteomes" id="UP000001396"/>
    </source>
</evidence>
<evidence type="ECO:0000256" key="3">
    <source>
        <dbReference type="ARBA" id="ARBA00023274"/>
    </source>
</evidence>
<evidence type="ECO:0000256" key="1">
    <source>
        <dbReference type="ARBA" id="ARBA00009356"/>
    </source>
</evidence>
<keyword evidence="2 5" id="KW-0689">Ribosomal protein</keyword>
<reference evidence="5 6" key="1">
    <citation type="journal article" date="2011" name="Genome Res.">
        <title>Phylogeny-wide analysis of social amoeba genomes highlights ancient origins for complex intercellular communication.</title>
        <authorList>
            <person name="Heidel A.J."/>
            <person name="Lawal H.M."/>
            <person name="Felder M."/>
            <person name="Schilde C."/>
            <person name="Helps N.R."/>
            <person name="Tunggal B."/>
            <person name="Rivero F."/>
            <person name="John U."/>
            <person name="Schleicher M."/>
            <person name="Eichinger L."/>
            <person name="Platzer M."/>
            <person name="Noegel A.A."/>
            <person name="Schaap P."/>
            <person name="Gloeckner G."/>
        </authorList>
    </citation>
    <scope>NUCLEOTIDE SEQUENCE [LARGE SCALE GENOMIC DNA]</scope>
    <source>
        <strain evidence="6">ATCC 26659 / Pp 5 / PN500</strain>
    </source>
</reference>
<feature type="domain" description="Large ribosomal subunit protein uL6 alpha-beta" evidence="4">
    <location>
        <begin position="30"/>
        <end position="102"/>
    </location>
</feature>
<dbReference type="Proteomes" id="UP000001396">
    <property type="component" value="Unassembled WGS sequence"/>
</dbReference>
<dbReference type="InterPro" id="IPR000702">
    <property type="entry name" value="Ribosomal_uL6-like"/>
</dbReference>
<name>D3BMQ1_HETP5</name>
<evidence type="ECO:0000256" key="2">
    <source>
        <dbReference type="ARBA" id="ARBA00022980"/>
    </source>
</evidence>
<dbReference type="FunFam" id="3.90.930.12:FF:000004">
    <property type="entry name" value="60S ribosomal protein L9"/>
    <property type="match status" value="1"/>
</dbReference>
<dbReference type="GO" id="GO:0022625">
    <property type="term" value="C:cytosolic large ribosomal subunit"/>
    <property type="evidence" value="ECO:0007669"/>
    <property type="project" value="TreeGrafter"/>
</dbReference>
<evidence type="ECO:0000259" key="4">
    <source>
        <dbReference type="Pfam" id="PF00347"/>
    </source>
</evidence>
<dbReference type="InterPro" id="IPR020040">
    <property type="entry name" value="Ribosomal_uL6_a/b-dom"/>
</dbReference>
<dbReference type="InParanoid" id="D3BMQ1"/>
<dbReference type="GO" id="GO:0019843">
    <property type="term" value="F:rRNA binding"/>
    <property type="evidence" value="ECO:0007669"/>
    <property type="project" value="InterPro"/>
</dbReference>
<dbReference type="RefSeq" id="XP_020429392.1">
    <property type="nucleotide sequence ID" value="XM_020583205.1"/>
</dbReference>
<dbReference type="FunFam" id="3.90.930.12:FF:000003">
    <property type="entry name" value="60S ribosomal protein L9"/>
    <property type="match status" value="1"/>
</dbReference>
<dbReference type="EMBL" id="ADBJ01000043">
    <property type="protein sequence ID" value="EFA77263.1"/>
    <property type="molecule type" value="Genomic_DNA"/>
</dbReference>
<gene>
    <name evidence="5" type="primary">rpl9</name>
    <name evidence="5" type="ORF">PPL_12474</name>
</gene>
<dbReference type="SUPFAM" id="SSF56053">
    <property type="entry name" value="Ribosomal protein L6"/>
    <property type="match status" value="2"/>
</dbReference>
<dbReference type="FunCoup" id="D3BMQ1">
    <property type="interactions" value="539"/>
</dbReference>
<dbReference type="Pfam" id="PF00347">
    <property type="entry name" value="Ribosomal_L6"/>
    <property type="match status" value="2"/>
</dbReference>
<dbReference type="GeneID" id="31367941"/>
<dbReference type="STRING" id="670386.D3BMQ1"/>